<accession>A0ABX8LRT7</accession>
<dbReference type="EMBL" id="CP077683">
    <property type="protein sequence ID" value="QXE92978.1"/>
    <property type="molecule type" value="Genomic_DNA"/>
</dbReference>
<evidence type="ECO:0000313" key="2">
    <source>
        <dbReference type="Proteomes" id="UP000683559"/>
    </source>
</evidence>
<protein>
    <recommendedName>
        <fullName evidence="3">DUF5666 domain-containing protein</fullName>
    </recommendedName>
</protein>
<organism evidence="1 2">
    <name type="scientific">Geomonas subterranea</name>
    <dbReference type="NCBI Taxonomy" id="2847989"/>
    <lineage>
        <taxon>Bacteria</taxon>
        <taxon>Pseudomonadati</taxon>
        <taxon>Thermodesulfobacteriota</taxon>
        <taxon>Desulfuromonadia</taxon>
        <taxon>Geobacterales</taxon>
        <taxon>Geobacteraceae</taxon>
        <taxon>Geomonas</taxon>
    </lineage>
</organism>
<evidence type="ECO:0000313" key="1">
    <source>
        <dbReference type="EMBL" id="QXE92978.1"/>
    </source>
</evidence>
<dbReference type="RefSeq" id="WP_217289515.1">
    <property type="nucleotide sequence ID" value="NZ_CP077683.1"/>
</dbReference>
<sequence length="242" mass="24743">MKSPLLRALLRAASLLLVLGIAGCGEIEWFPPYVREPTTPDSFSFQPKTNTEMNAPVTSEAITVSGLTGASSPISITGSASSSSTFSIDGAAAAASGSVSNGQKVTVTHTSASTPGTSTVSTLTIGTVSANFVSSTKILGNFSTPVAVGSYLQAEAEIRSVDNIAASHTISIKDSASGSAIFVLTEPGVVNPDSTAIFGSVTQTQTFITKKIFVRNFASVVNAGATTTLTIDGIDYPVKLVR</sequence>
<dbReference type="PROSITE" id="PS51257">
    <property type="entry name" value="PROKAR_LIPOPROTEIN"/>
    <property type="match status" value="1"/>
</dbReference>
<keyword evidence="2" id="KW-1185">Reference proteome</keyword>
<proteinExistence type="predicted"/>
<name>A0ABX8LRT7_9BACT</name>
<dbReference type="Proteomes" id="UP000683559">
    <property type="component" value="Chromosome"/>
</dbReference>
<evidence type="ECO:0008006" key="3">
    <source>
        <dbReference type="Google" id="ProtNLM"/>
    </source>
</evidence>
<reference evidence="1 2" key="1">
    <citation type="submission" date="2021-06" db="EMBL/GenBank/DDBJ databases">
        <title>Gemonas diversity in paddy soil.</title>
        <authorList>
            <person name="Liu G."/>
        </authorList>
    </citation>
    <scope>NUCLEOTIDE SEQUENCE [LARGE SCALE GENOMIC DNA]</scope>
    <source>
        <strain evidence="1 2">RG2</strain>
    </source>
</reference>
<gene>
    <name evidence="1" type="ORF">KP001_10845</name>
</gene>